<evidence type="ECO:0000256" key="2">
    <source>
        <dbReference type="SAM" id="Phobius"/>
    </source>
</evidence>
<organism evidence="3 4">
    <name type="scientific">Exocentrus adspersus</name>
    <dbReference type="NCBI Taxonomy" id="1586481"/>
    <lineage>
        <taxon>Eukaryota</taxon>
        <taxon>Metazoa</taxon>
        <taxon>Ecdysozoa</taxon>
        <taxon>Arthropoda</taxon>
        <taxon>Hexapoda</taxon>
        <taxon>Insecta</taxon>
        <taxon>Pterygota</taxon>
        <taxon>Neoptera</taxon>
        <taxon>Endopterygota</taxon>
        <taxon>Coleoptera</taxon>
        <taxon>Polyphaga</taxon>
        <taxon>Cucujiformia</taxon>
        <taxon>Chrysomeloidea</taxon>
        <taxon>Cerambycidae</taxon>
        <taxon>Lamiinae</taxon>
        <taxon>Acanthocinini</taxon>
        <taxon>Exocentrus</taxon>
    </lineage>
</organism>
<dbReference type="Pfam" id="PF12877">
    <property type="entry name" value="KIAA1549"/>
    <property type="match status" value="1"/>
</dbReference>
<keyword evidence="2" id="KW-0472">Membrane</keyword>
<accession>A0AAV8VYM0</accession>
<keyword evidence="4" id="KW-1185">Reference proteome</keyword>
<evidence type="ECO:0000313" key="3">
    <source>
        <dbReference type="EMBL" id="KAJ8919345.1"/>
    </source>
</evidence>
<gene>
    <name evidence="3" type="ORF">NQ315_003929</name>
</gene>
<protein>
    <submittedName>
        <fullName evidence="3">Uncharacterized protein</fullName>
    </submittedName>
</protein>
<comment type="caution">
    <text evidence="3">The sequence shown here is derived from an EMBL/GenBank/DDBJ whole genome shotgun (WGS) entry which is preliminary data.</text>
</comment>
<keyword evidence="2" id="KW-0812">Transmembrane</keyword>
<feature type="transmembrane region" description="Helical" evidence="2">
    <location>
        <begin position="244"/>
        <end position="266"/>
    </location>
</feature>
<sequence length="668" mass="73842">MILLENSYKDQTAYKFEDFFWTGSGDGTDEEESSSSDSTTTIYKTKTVLSTMYIESPHSAYNETGSETTTKCSHDCEAPLTPEGQISPSPTLTTTTELVDGEEDFFDADRQFWLLTVLKSDGKDPVIIDLKNSLAKLYKTAFQRQQERHLGINGRVKRETEDKPVNVYIHRVNSSKINGDQQIEVLYHVSVDGKPVSAITAANDMNLVSDEEVRDVLGYPFLIKAEPYLKPSEPQSLSRAKNTWIFIGVSIIGFLLFLLVVAFLTLGLTKRKRVPAPVTAGADNRRRIFESDGSKDNKGFVRDEEKLGKNEDSPTYINFKNENVSLTRSCVATSRPGSSISSTSSSSASLDISPLMILNKKKRTPPKKPPRPKAAINKTAPISLRKIPPEVFDSDSSSGHKETPDRVFIENYDPGVVSPKSYLSMPSVKSFPRGNMPEPLNKVLEPVSVQNLDMLDEDQGHCRAEGTSKQNLMRHASVGAVEDPGVIGPIVWNIHCQRLQHGVSVDEGIDDLKVASNMSRMRKRFHELLDDTFSLFGSRRNSPVERRRSDQNIRTIPIEVKSHSAANNSRPNDEMKAATPKPRPKTSGSVKDQLGISGPKGAWSSKAPSPLIRPLSAGILNPQPRINVDHILSEGRFKVNDPAVPLIAAIKSEIEKVSLPGSTTDLRD</sequence>
<dbReference type="EMBL" id="JANEYG010000019">
    <property type="protein sequence ID" value="KAJ8919345.1"/>
    <property type="molecule type" value="Genomic_DNA"/>
</dbReference>
<dbReference type="AlphaFoldDB" id="A0AAV8VYM0"/>
<dbReference type="InterPro" id="IPR024606">
    <property type="entry name" value="KIAA1549"/>
</dbReference>
<dbReference type="Proteomes" id="UP001159042">
    <property type="component" value="Unassembled WGS sequence"/>
</dbReference>
<proteinExistence type="predicted"/>
<feature type="region of interest" description="Disordered" evidence="1">
    <location>
        <begin position="540"/>
        <end position="608"/>
    </location>
</feature>
<feature type="region of interest" description="Disordered" evidence="1">
    <location>
        <begin position="287"/>
        <end position="314"/>
    </location>
</feature>
<feature type="compositionally biased region" description="Basic and acidic residues" evidence="1">
    <location>
        <begin position="542"/>
        <end position="551"/>
    </location>
</feature>
<reference evidence="3 4" key="1">
    <citation type="journal article" date="2023" name="Insect Mol. Biol.">
        <title>Genome sequencing provides insights into the evolution of gene families encoding plant cell wall-degrading enzymes in longhorned beetles.</title>
        <authorList>
            <person name="Shin N.R."/>
            <person name="Okamura Y."/>
            <person name="Kirsch R."/>
            <person name="Pauchet Y."/>
        </authorList>
    </citation>
    <scope>NUCLEOTIDE SEQUENCE [LARGE SCALE GENOMIC DNA]</scope>
    <source>
        <strain evidence="3">EAD_L_NR</strain>
    </source>
</reference>
<keyword evidence="2" id="KW-1133">Transmembrane helix</keyword>
<name>A0AAV8VYM0_9CUCU</name>
<evidence type="ECO:0000256" key="1">
    <source>
        <dbReference type="SAM" id="MobiDB-lite"/>
    </source>
</evidence>
<evidence type="ECO:0000313" key="4">
    <source>
        <dbReference type="Proteomes" id="UP001159042"/>
    </source>
</evidence>
<feature type="compositionally biased region" description="Basic and acidic residues" evidence="1">
    <location>
        <begin position="287"/>
        <end position="312"/>
    </location>
</feature>